<accession>G3B4Y5</accession>
<dbReference type="GO" id="GO:0051010">
    <property type="term" value="F:microtubule plus-end binding"/>
    <property type="evidence" value="ECO:0007669"/>
    <property type="project" value="UniProtKB-ARBA"/>
</dbReference>
<feature type="compositionally biased region" description="Low complexity" evidence="11">
    <location>
        <begin position="129"/>
        <end position="181"/>
    </location>
</feature>
<protein>
    <submittedName>
        <fullName evidence="14">Uncharacterized protein</fullName>
    </submittedName>
</protein>
<dbReference type="KEGG" id="cten:18245778"/>
<evidence type="ECO:0000256" key="9">
    <source>
        <dbReference type="PROSITE-ProRule" id="PRU00576"/>
    </source>
</evidence>
<sequence>MVGESRTELLKWLNNTLDLSYTKVEQCGNGAAYCQLMDSIYQDVPMARVKMGAKTDYDCSTNMKILQASFQKHGVSRNIDVDRIIKCRLQDNLELLQWLKKYWMERKDLNIEYDAVGRRQGRTAAPTPGSSRQVSSAGGSVRSVSASSRAPSAVGSRINAGPRSISGPVSSSISNGSSGGATATSAKVVQLTKQLAEARTHIEELTAELQHVKEERDPLEIERNFFYNKLISIEELVNITKEAVANNQQTVVLGDRTIGAGSMELIDEVYAILCATQEGFEISNGDDDGVVAADVEMSVEADRFNLEAETF</sequence>
<evidence type="ECO:0000313" key="15">
    <source>
        <dbReference type="Proteomes" id="UP000000707"/>
    </source>
</evidence>
<dbReference type="GO" id="GO:0035372">
    <property type="term" value="P:protein localization to microtubule"/>
    <property type="evidence" value="ECO:0007669"/>
    <property type="project" value="UniProtKB-ARBA"/>
</dbReference>
<evidence type="ECO:0000259" key="13">
    <source>
        <dbReference type="PROSITE" id="PS51230"/>
    </source>
</evidence>
<evidence type="ECO:0000259" key="12">
    <source>
        <dbReference type="PROSITE" id="PS50021"/>
    </source>
</evidence>
<dbReference type="SUPFAM" id="SSF47576">
    <property type="entry name" value="Calponin-homology domain, CH-domain"/>
    <property type="match status" value="1"/>
</dbReference>
<evidence type="ECO:0000256" key="5">
    <source>
        <dbReference type="ARBA" id="ARBA00022701"/>
    </source>
</evidence>
<dbReference type="GO" id="GO:0051301">
    <property type="term" value="P:cell division"/>
    <property type="evidence" value="ECO:0007669"/>
    <property type="project" value="UniProtKB-KW"/>
</dbReference>
<keyword evidence="6" id="KW-0498">Mitosis</keyword>
<evidence type="ECO:0000256" key="2">
    <source>
        <dbReference type="ARBA" id="ARBA00010729"/>
    </source>
</evidence>
<dbReference type="PROSITE" id="PS51230">
    <property type="entry name" value="EB1_C"/>
    <property type="match status" value="1"/>
</dbReference>
<dbReference type="PROSITE" id="PS50021">
    <property type="entry name" value="CH"/>
    <property type="match status" value="1"/>
</dbReference>
<dbReference type="PANTHER" id="PTHR10623">
    <property type="entry name" value="MICROTUBULE-ASSOCIATED PROTEIN RP/EB FAMILY MEMBER"/>
    <property type="match status" value="1"/>
</dbReference>
<gene>
    <name evidence="14" type="ORF">CANTEDRAFT_105097</name>
</gene>
<dbReference type="InterPro" id="IPR036872">
    <property type="entry name" value="CH_dom_sf"/>
</dbReference>
<dbReference type="FunFam" id="1.10.418.10:FF:000028">
    <property type="entry name" value="RP/EB family microtubule-associated protein"/>
    <property type="match status" value="1"/>
</dbReference>
<dbReference type="GeneID" id="18245778"/>
<organism evidence="15">
    <name type="scientific">Candida tenuis (strain ATCC 10573 / BCRC 21748 / CBS 615 / JCM 9827 / NBRC 10315 / NRRL Y-1498 / VKM Y-70)</name>
    <name type="common">Yeast</name>
    <name type="synonym">Yamadazyma tenuis</name>
    <dbReference type="NCBI Taxonomy" id="590646"/>
    <lineage>
        <taxon>Eukaryota</taxon>
        <taxon>Fungi</taxon>
        <taxon>Dikarya</taxon>
        <taxon>Ascomycota</taxon>
        <taxon>Saccharomycotina</taxon>
        <taxon>Pichiomycetes</taxon>
        <taxon>Debaryomycetaceae</taxon>
        <taxon>Yamadazyma</taxon>
    </lineage>
</organism>
<dbReference type="GO" id="GO:0072686">
    <property type="term" value="C:mitotic spindle"/>
    <property type="evidence" value="ECO:0007669"/>
    <property type="project" value="UniProtKB-ARBA"/>
</dbReference>
<dbReference type="Gene3D" id="1.20.5.1430">
    <property type="match status" value="1"/>
</dbReference>
<dbReference type="AlphaFoldDB" id="G3B4Y5"/>
<feature type="region of interest" description="Disordered" evidence="11">
    <location>
        <begin position="120"/>
        <end position="181"/>
    </location>
</feature>
<dbReference type="InterPro" id="IPR036133">
    <property type="entry name" value="EB1_C_sf"/>
</dbReference>
<dbReference type="InterPro" id="IPR001715">
    <property type="entry name" value="CH_dom"/>
</dbReference>
<comment type="similarity">
    <text evidence="2">Belongs to the MAPRE family.</text>
</comment>
<dbReference type="GO" id="GO:0051233">
    <property type="term" value="C:spindle midzone"/>
    <property type="evidence" value="ECO:0007669"/>
    <property type="project" value="UniProtKB-ARBA"/>
</dbReference>
<dbReference type="GO" id="GO:0035371">
    <property type="term" value="C:microtubule plus-end"/>
    <property type="evidence" value="ECO:0007669"/>
    <property type="project" value="UniProtKB-ARBA"/>
</dbReference>
<dbReference type="STRING" id="590646.G3B4Y5"/>
<dbReference type="OrthoDB" id="2119228at2759"/>
<feature type="domain" description="EB1 C-terminal" evidence="13">
    <location>
        <begin position="194"/>
        <end position="282"/>
    </location>
</feature>
<keyword evidence="4" id="KW-0132">Cell division</keyword>
<evidence type="ECO:0000256" key="6">
    <source>
        <dbReference type="ARBA" id="ARBA00022776"/>
    </source>
</evidence>
<dbReference type="HOGENOM" id="CLU_041744_2_0_1"/>
<evidence type="ECO:0000256" key="7">
    <source>
        <dbReference type="ARBA" id="ARBA00023212"/>
    </source>
</evidence>
<keyword evidence="5 9" id="KW-0493">Microtubule</keyword>
<evidence type="ECO:0000256" key="10">
    <source>
        <dbReference type="SAM" id="Coils"/>
    </source>
</evidence>
<keyword evidence="3" id="KW-0963">Cytoplasm</keyword>
<evidence type="ECO:0000313" key="14">
    <source>
        <dbReference type="EMBL" id="EGV64020.1"/>
    </source>
</evidence>
<feature type="coiled-coil region" evidence="10">
    <location>
        <begin position="188"/>
        <end position="222"/>
    </location>
</feature>
<dbReference type="Gene3D" id="1.10.418.10">
    <property type="entry name" value="Calponin-like domain"/>
    <property type="match status" value="1"/>
</dbReference>
<keyword evidence="10" id="KW-0175">Coiled coil</keyword>
<reference evidence="14 15" key="1">
    <citation type="journal article" date="2011" name="Proc. Natl. Acad. Sci. U.S.A.">
        <title>Comparative genomics of xylose-fermenting fungi for enhanced biofuel production.</title>
        <authorList>
            <person name="Wohlbach D.J."/>
            <person name="Kuo A."/>
            <person name="Sato T.K."/>
            <person name="Potts K.M."/>
            <person name="Salamov A.A."/>
            <person name="LaButti K.M."/>
            <person name="Sun H."/>
            <person name="Clum A."/>
            <person name="Pangilinan J.L."/>
            <person name="Lindquist E.A."/>
            <person name="Lucas S."/>
            <person name="Lapidus A."/>
            <person name="Jin M."/>
            <person name="Gunawan C."/>
            <person name="Balan V."/>
            <person name="Dale B.E."/>
            <person name="Jeffries T.W."/>
            <person name="Zinkel R."/>
            <person name="Barry K.W."/>
            <person name="Grigoriev I.V."/>
            <person name="Gasch A.P."/>
        </authorList>
    </citation>
    <scope>NUCLEOTIDE SEQUENCE [LARGE SCALE GENOMIC DNA]</scope>
    <source>
        <strain evidence="15">ATCC 10573 / BCRC 21748 / CBS 615 / JCM 9827 / NBRC 10315 / NRRL Y-1498 / VKM Y-70</strain>
    </source>
</reference>
<dbReference type="SUPFAM" id="SSF140612">
    <property type="entry name" value="EB1 dimerisation domain-like"/>
    <property type="match status" value="1"/>
</dbReference>
<keyword evidence="7" id="KW-0206">Cytoskeleton</keyword>
<proteinExistence type="inferred from homology"/>
<dbReference type="Proteomes" id="UP000000707">
    <property type="component" value="Unassembled WGS sequence"/>
</dbReference>
<feature type="domain" description="Calponin-homology (CH)" evidence="12">
    <location>
        <begin position="3"/>
        <end position="104"/>
    </location>
</feature>
<dbReference type="InterPro" id="IPR004953">
    <property type="entry name" value="EB1_C"/>
</dbReference>
<dbReference type="GO" id="GO:0030473">
    <property type="term" value="P:nuclear migration along microtubule"/>
    <property type="evidence" value="ECO:0007669"/>
    <property type="project" value="UniProtKB-ARBA"/>
</dbReference>
<dbReference type="GO" id="GO:0007010">
    <property type="term" value="P:cytoskeleton organization"/>
    <property type="evidence" value="ECO:0007669"/>
    <property type="project" value="UniProtKB-ARBA"/>
</dbReference>
<comment type="subcellular location">
    <subcellularLocation>
        <location evidence="1">Cytoplasm</location>
        <location evidence="1">Cytoskeleton</location>
    </subcellularLocation>
</comment>
<keyword evidence="15" id="KW-1185">Reference proteome</keyword>
<evidence type="ECO:0000256" key="11">
    <source>
        <dbReference type="SAM" id="MobiDB-lite"/>
    </source>
</evidence>
<evidence type="ECO:0000256" key="3">
    <source>
        <dbReference type="ARBA" id="ARBA00022490"/>
    </source>
</evidence>
<dbReference type="Pfam" id="PF00307">
    <property type="entry name" value="CH"/>
    <property type="match status" value="1"/>
</dbReference>
<evidence type="ECO:0000256" key="8">
    <source>
        <dbReference type="ARBA" id="ARBA00023306"/>
    </source>
</evidence>
<evidence type="ECO:0000256" key="1">
    <source>
        <dbReference type="ARBA" id="ARBA00004245"/>
    </source>
</evidence>
<keyword evidence="8" id="KW-0131">Cell cycle</keyword>
<name>G3B4Y5_CANTC</name>
<dbReference type="eggNOG" id="KOG3000">
    <property type="taxonomic scope" value="Eukaryota"/>
</dbReference>
<dbReference type="InterPro" id="IPR027328">
    <property type="entry name" value="MAPRE"/>
</dbReference>
<evidence type="ECO:0000256" key="4">
    <source>
        <dbReference type="ARBA" id="ARBA00022618"/>
    </source>
</evidence>
<dbReference type="EMBL" id="GL996521">
    <property type="protein sequence ID" value="EGV64020.1"/>
    <property type="molecule type" value="Genomic_DNA"/>
</dbReference>